<evidence type="ECO:0000313" key="5">
    <source>
        <dbReference type="RefSeq" id="XP_018860100.2"/>
    </source>
</evidence>
<sequence>MLPLNFGDMGIFLYFCGVGGEPNACCRGGKVSRYPELREVEVYLHIELVILQPTPSLIWREEDSVTSIHQFGEQMAQTGRGGGSRGEGDSSSNDSTQPPSIVFKIEFLQPMPDAPTNRELNDSTRGDSDAVQVPLNGPTKKRGRGPAKCTEFEKFRKHGKIPLKINGGETAPCCENATMFTTRVTWILKHHADMSYARWTDVPKAEKDELIERVRDDFELDWELKNHQLTVWKQLRKRFNAFHHELHMKYLKYGSHEEALANGTSLVEPHIWVKLCGRWGSDAFKKMSEQNKENRKRLKINHTAGRKSFVRILEEKRSRNENLVNFYKDVRWSKKKDQFVTSTTEDLYKEMVGKMDELEPEQRTNEAAASIFKEVLGSRPGYDRGLGEMVIPESTKQAERELWKEYAAAVERHKKAADSYKSQLEELRGDVRLLLERQLEYEKFINSYISERQSHGESHRETHGIA</sequence>
<protein>
    <submittedName>
        <fullName evidence="4 5">Uncharacterized protein LOC109021835</fullName>
    </submittedName>
</protein>
<evidence type="ECO:0000313" key="6">
    <source>
        <dbReference type="RefSeq" id="XP_018860101.2"/>
    </source>
</evidence>
<feature type="compositionally biased region" description="Basic and acidic residues" evidence="2">
    <location>
        <begin position="119"/>
        <end position="128"/>
    </location>
</feature>
<organism evidence="3 6">
    <name type="scientific">Juglans regia</name>
    <name type="common">English walnut</name>
    <dbReference type="NCBI Taxonomy" id="51240"/>
    <lineage>
        <taxon>Eukaryota</taxon>
        <taxon>Viridiplantae</taxon>
        <taxon>Streptophyta</taxon>
        <taxon>Embryophyta</taxon>
        <taxon>Tracheophyta</taxon>
        <taxon>Spermatophyta</taxon>
        <taxon>Magnoliopsida</taxon>
        <taxon>eudicotyledons</taxon>
        <taxon>Gunneridae</taxon>
        <taxon>Pentapetalae</taxon>
        <taxon>rosids</taxon>
        <taxon>fabids</taxon>
        <taxon>Fagales</taxon>
        <taxon>Juglandaceae</taxon>
        <taxon>Juglans</taxon>
    </lineage>
</organism>
<dbReference type="PANTHER" id="PTHR33499:SF11">
    <property type="entry name" value="NO APICAL MERISTEM-ASSOCIATED C-TERMINAL DOMAIN-CONTAINING PROTEIN"/>
    <property type="match status" value="1"/>
</dbReference>
<keyword evidence="1" id="KW-0175">Coiled coil</keyword>
<dbReference type="Gramene" id="Jr07_23340_p1">
    <property type="protein sequence ID" value="cds.Jr07_23340_p1"/>
    <property type="gene ID" value="Jr07_23340"/>
</dbReference>
<evidence type="ECO:0000256" key="2">
    <source>
        <dbReference type="SAM" id="MobiDB-lite"/>
    </source>
</evidence>
<name>A0A2I4HVC5_JUGRE</name>
<reference evidence="4 5" key="1">
    <citation type="submission" date="2025-04" db="UniProtKB">
        <authorList>
            <consortium name="RefSeq"/>
        </authorList>
    </citation>
    <scope>IDENTIFICATION</scope>
    <source>
        <tissue evidence="4 5">Leaves</tissue>
    </source>
</reference>
<dbReference type="OrthoDB" id="1693841at2759"/>
<evidence type="ECO:0000256" key="1">
    <source>
        <dbReference type="SAM" id="Coils"/>
    </source>
</evidence>
<dbReference type="InterPro" id="IPR004252">
    <property type="entry name" value="Probable_transposase_24"/>
</dbReference>
<dbReference type="RefSeq" id="XP_018860100.2">
    <property type="nucleotide sequence ID" value="XM_019004555.2"/>
</dbReference>
<dbReference type="Pfam" id="PF03004">
    <property type="entry name" value="Transposase_24"/>
    <property type="match status" value="1"/>
</dbReference>
<dbReference type="RefSeq" id="XP_018860099.2">
    <property type="nucleotide sequence ID" value="XM_019004554.2"/>
</dbReference>
<dbReference type="PANTHER" id="PTHR33499">
    <property type="entry name" value="OS12G0282400 PROTEIN-RELATED"/>
    <property type="match status" value="1"/>
</dbReference>
<keyword evidence="3" id="KW-1185">Reference proteome</keyword>
<proteinExistence type="predicted"/>
<gene>
    <name evidence="4 5 6 7" type="primary">LOC109021835</name>
</gene>
<dbReference type="AlphaFoldDB" id="A0A2I4HVC5"/>
<feature type="coiled-coil region" evidence="1">
    <location>
        <begin position="410"/>
        <end position="437"/>
    </location>
</feature>
<dbReference type="Proteomes" id="UP000235220">
    <property type="component" value="Chromosome 7"/>
</dbReference>
<feature type="region of interest" description="Disordered" evidence="2">
    <location>
        <begin position="113"/>
        <end position="147"/>
    </location>
</feature>
<dbReference type="KEGG" id="jre:109021835"/>
<dbReference type="RefSeq" id="XP_018860101.2">
    <property type="nucleotide sequence ID" value="XM_019004556.2"/>
</dbReference>
<dbReference type="GeneID" id="109021835"/>
<accession>A0A2I4HVC5</accession>
<evidence type="ECO:0000313" key="4">
    <source>
        <dbReference type="RefSeq" id="XP_018860099.2"/>
    </source>
</evidence>
<feature type="region of interest" description="Disordered" evidence="2">
    <location>
        <begin position="75"/>
        <end position="97"/>
    </location>
</feature>
<evidence type="ECO:0000313" key="7">
    <source>
        <dbReference type="RefSeq" id="XP_035547864.1"/>
    </source>
</evidence>
<dbReference type="RefSeq" id="XP_035547864.1">
    <property type="nucleotide sequence ID" value="XM_035691971.1"/>
</dbReference>
<evidence type="ECO:0000313" key="3">
    <source>
        <dbReference type="Proteomes" id="UP000235220"/>
    </source>
</evidence>